<feature type="transmembrane region" description="Helical" evidence="17">
    <location>
        <begin position="141"/>
        <end position="163"/>
    </location>
</feature>
<evidence type="ECO:0000256" key="17">
    <source>
        <dbReference type="SAM" id="Phobius"/>
    </source>
</evidence>
<feature type="transmembrane region" description="Helical" evidence="17">
    <location>
        <begin position="93"/>
        <end position="113"/>
    </location>
</feature>
<evidence type="ECO:0000313" key="20">
    <source>
        <dbReference type="WBParaSite" id="PTRK_0000200300.1"/>
    </source>
</evidence>
<comment type="similarity">
    <text evidence="5">Belongs to the TMTC family.</text>
</comment>
<evidence type="ECO:0000313" key="19">
    <source>
        <dbReference type="Proteomes" id="UP000038045"/>
    </source>
</evidence>
<dbReference type="Pfam" id="PF08409">
    <property type="entry name" value="TMTC_DUF1736"/>
    <property type="match status" value="1"/>
</dbReference>
<evidence type="ECO:0000256" key="10">
    <source>
        <dbReference type="ARBA" id="ARBA00022803"/>
    </source>
</evidence>
<keyword evidence="11" id="KW-0256">Endoplasmic reticulum</keyword>
<dbReference type="Pfam" id="PF07719">
    <property type="entry name" value="TPR_2"/>
    <property type="match status" value="1"/>
</dbReference>
<evidence type="ECO:0000256" key="5">
    <source>
        <dbReference type="ARBA" id="ARBA00007882"/>
    </source>
</evidence>
<feature type="transmembrane region" description="Helical" evidence="17">
    <location>
        <begin position="213"/>
        <end position="229"/>
    </location>
</feature>
<comment type="catalytic activity">
    <reaction evidence="14">
        <text>a di-trans,poly-cis-dolichyl beta-D-mannosyl phosphate + L-threonyl-[protein] = 3-O-(alpha-D-mannosyl)-L-threonyl-[protein] + a di-trans,poly-cis-dolichyl phosphate + H(+)</text>
        <dbReference type="Rhea" id="RHEA:53396"/>
        <dbReference type="Rhea" id="RHEA-COMP:11060"/>
        <dbReference type="Rhea" id="RHEA-COMP:13547"/>
        <dbReference type="Rhea" id="RHEA-COMP:19498"/>
        <dbReference type="Rhea" id="RHEA-COMP:19501"/>
        <dbReference type="ChEBI" id="CHEBI:15378"/>
        <dbReference type="ChEBI" id="CHEBI:30013"/>
        <dbReference type="ChEBI" id="CHEBI:57683"/>
        <dbReference type="ChEBI" id="CHEBI:58211"/>
        <dbReference type="ChEBI" id="CHEBI:137323"/>
        <dbReference type="EC" id="2.4.1.109"/>
    </reaction>
</comment>
<keyword evidence="7" id="KW-0808">Transferase</keyword>
<feature type="transmembrane region" description="Helical" evidence="17">
    <location>
        <begin position="175"/>
        <end position="201"/>
    </location>
</feature>
<dbReference type="PANTHER" id="PTHR44227:SF3">
    <property type="entry name" value="PROTEIN O-MANNOSYL-TRANSFERASE TMTC4"/>
    <property type="match status" value="1"/>
</dbReference>
<evidence type="ECO:0000256" key="15">
    <source>
        <dbReference type="ARBA" id="ARBA00045102"/>
    </source>
</evidence>
<evidence type="ECO:0000256" key="4">
    <source>
        <dbReference type="ARBA" id="ARBA00004922"/>
    </source>
</evidence>
<feature type="repeat" description="TPR" evidence="16">
    <location>
        <begin position="490"/>
        <end position="523"/>
    </location>
</feature>
<evidence type="ECO:0000256" key="13">
    <source>
        <dbReference type="ARBA" id="ARBA00023136"/>
    </source>
</evidence>
<evidence type="ECO:0000259" key="18">
    <source>
        <dbReference type="Pfam" id="PF08409"/>
    </source>
</evidence>
<dbReference type="InterPro" id="IPR013105">
    <property type="entry name" value="TPR_2"/>
</dbReference>
<dbReference type="Gene3D" id="1.25.40.10">
    <property type="entry name" value="Tetratricopeptide repeat domain"/>
    <property type="match status" value="2"/>
</dbReference>
<sequence length="645" mass="74732">MTNYSSNLTIFTLAILSFIFSYNGEFVFDDHRAIVKNPVVTAPLNNGLNINQILKTDFWGTLILSPESHKSYRPIPTLIFRIIYLINRLDTKLFHLTNILIHGFNSILIPYTLKVWMPQLSSKAIFYIATIFATHPIHGDAVASIVGLTELLMTFFFLLAMNETIKNEQFVTKKYILFVLLSLFCKEQGIMILPLSIFINIMRNDKRITQKSITLSIMTVAMIIVRLSINNFEEPKFSYLDNPPSFTKSLFSKVSTQLYIYLLNIKLLLWPWHLSIDYSMGSIPLIETTNDIRFICLSLFFIIIVLGMGKISKMELSTNEQMILVNGIILSLFTFLPSSNIFFRVGFVIAERVLYLPSLGFSIILGYGIIKYENNFSKYFNTKVFFKALILILLTKSIQRSGEWLSEEEIYKSSIMTCPRNAKLYYNLGKIYSKNNNYPDAIEKYRMAIKLHPEYNHAMNNLANIYESMGEYLLAEELLKKSISIDSSFGIGYMNLGIVQMKMGKYNESEKNLIKNIMLRPENGDGLFNLGNLYINMKMYEEARDAYINATRIDKNHIPSWINLLILLEDQFNCNGIEIHVTNVLKDNNDKGIIHHQIASCFFKTNNYMKAKYHFEKAVELENNNKMFRKNLKIFYKYINFKEGN</sequence>
<keyword evidence="13 17" id="KW-0472">Membrane</keyword>
<evidence type="ECO:0000256" key="14">
    <source>
        <dbReference type="ARBA" id="ARBA00045085"/>
    </source>
</evidence>
<dbReference type="GO" id="GO:0004169">
    <property type="term" value="F:dolichyl-phosphate-mannose-protein mannosyltransferase activity"/>
    <property type="evidence" value="ECO:0007669"/>
    <property type="project" value="UniProtKB-EC"/>
</dbReference>
<name>A0A0N4Z4T6_PARTI</name>
<dbReference type="PROSITE" id="PS50005">
    <property type="entry name" value="TPR"/>
    <property type="match status" value="4"/>
</dbReference>
<dbReference type="PANTHER" id="PTHR44227">
    <property type="match status" value="1"/>
</dbReference>
<dbReference type="Pfam" id="PF13181">
    <property type="entry name" value="TPR_8"/>
    <property type="match status" value="2"/>
</dbReference>
<dbReference type="WBParaSite" id="PTRK_0000200300.1">
    <property type="protein sequence ID" value="PTRK_0000200300.1"/>
    <property type="gene ID" value="PTRK_0000200300"/>
</dbReference>
<dbReference type="GO" id="GO:0005783">
    <property type="term" value="C:endoplasmic reticulum"/>
    <property type="evidence" value="ECO:0007669"/>
    <property type="project" value="UniProtKB-SubCell"/>
</dbReference>
<dbReference type="PROSITE" id="PS50293">
    <property type="entry name" value="TPR_REGION"/>
    <property type="match status" value="1"/>
</dbReference>
<keyword evidence="19" id="KW-1185">Reference proteome</keyword>
<comment type="pathway">
    <text evidence="4">Protein modification; protein glycosylation.</text>
</comment>
<accession>A0A0N4Z4T6</accession>
<reference evidence="20" key="1">
    <citation type="submission" date="2017-02" db="UniProtKB">
        <authorList>
            <consortium name="WormBaseParasite"/>
        </authorList>
    </citation>
    <scope>IDENTIFICATION</scope>
</reference>
<organism evidence="19 20">
    <name type="scientific">Parastrongyloides trichosuri</name>
    <name type="common">Possum-specific nematode worm</name>
    <dbReference type="NCBI Taxonomy" id="131310"/>
    <lineage>
        <taxon>Eukaryota</taxon>
        <taxon>Metazoa</taxon>
        <taxon>Ecdysozoa</taxon>
        <taxon>Nematoda</taxon>
        <taxon>Chromadorea</taxon>
        <taxon>Rhabditida</taxon>
        <taxon>Tylenchina</taxon>
        <taxon>Panagrolaimomorpha</taxon>
        <taxon>Strongyloidoidea</taxon>
        <taxon>Strongyloididae</taxon>
        <taxon>Parastrongyloides</taxon>
    </lineage>
</organism>
<feature type="transmembrane region" description="Helical" evidence="17">
    <location>
        <begin position="353"/>
        <end position="370"/>
    </location>
</feature>
<comment type="subcellular location">
    <subcellularLocation>
        <location evidence="3">Endoplasmic reticulum</location>
    </subcellularLocation>
    <subcellularLocation>
        <location evidence="2">Membrane</location>
        <topology evidence="2">Multi-pass membrane protein</topology>
    </subcellularLocation>
</comment>
<dbReference type="STRING" id="131310.A0A0N4Z4T6"/>
<feature type="transmembrane region" description="Helical" evidence="17">
    <location>
        <begin position="250"/>
        <end position="272"/>
    </location>
</feature>
<dbReference type="Pfam" id="PF00515">
    <property type="entry name" value="TPR_1"/>
    <property type="match status" value="1"/>
</dbReference>
<evidence type="ECO:0000256" key="6">
    <source>
        <dbReference type="ARBA" id="ARBA00012839"/>
    </source>
</evidence>
<proteinExistence type="inferred from homology"/>
<dbReference type="GO" id="GO:0016020">
    <property type="term" value="C:membrane"/>
    <property type="evidence" value="ECO:0007669"/>
    <property type="project" value="UniProtKB-SubCell"/>
</dbReference>
<feature type="domain" description="DUF1736" evidence="18">
    <location>
        <begin position="232"/>
        <end position="304"/>
    </location>
</feature>
<dbReference type="InterPro" id="IPR013618">
    <property type="entry name" value="TMTC_DUF1736"/>
</dbReference>
<feature type="transmembrane region" description="Helical" evidence="17">
    <location>
        <begin position="323"/>
        <end position="347"/>
    </location>
</feature>
<dbReference type="SMART" id="SM00028">
    <property type="entry name" value="TPR"/>
    <property type="match status" value="5"/>
</dbReference>
<dbReference type="InterPro" id="IPR052346">
    <property type="entry name" value="O-mannosyl-transferase_TMTC"/>
</dbReference>
<feature type="repeat" description="TPR" evidence="16">
    <location>
        <begin position="422"/>
        <end position="455"/>
    </location>
</feature>
<feature type="transmembrane region" description="Helical" evidence="17">
    <location>
        <begin position="6"/>
        <end position="28"/>
    </location>
</feature>
<evidence type="ECO:0000256" key="12">
    <source>
        <dbReference type="ARBA" id="ARBA00022989"/>
    </source>
</evidence>
<keyword evidence="9" id="KW-0677">Repeat</keyword>
<evidence type="ECO:0000256" key="8">
    <source>
        <dbReference type="ARBA" id="ARBA00022692"/>
    </source>
</evidence>
<keyword evidence="10 16" id="KW-0802">TPR repeat</keyword>
<feature type="repeat" description="TPR" evidence="16">
    <location>
        <begin position="592"/>
        <end position="625"/>
    </location>
</feature>
<keyword evidence="8 17" id="KW-0812">Transmembrane</keyword>
<evidence type="ECO:0000256" key="7">
    <source>
        <dbReference type="ARBA" id="ARBA00022679"/>
    </source>
</evidence>
<keyword evidence="12 17" id="KW-1133">Transmembrane helix</keyword>
<evidence type="ECO:0000256" key="1">
    <source>
        <dbReference type="ARBA" id="ARBA00003582"/>
    </source>
</evidence>
<dbReference type="InterPro" id="IPR019734">
    <property type="entry name" value="TPR_rpt"/>
</dbReference>
<evidence type="ECO:0000256" key="3">
    <source>
        <dbReference type="ARBA" id="ARBA00004240"/>
    </source>
</evidence>
<dbReference type="SUPFAM" id="SSF48452">
    <property type="entry name" value="TPR-like"/>
    <property type="match status" value="1"/>
</dbReference>
<dbReference type="EC" id="2.4.1.109" evidence="6"/>
<evidence type="ECO:0000256" key="9">
    <source>
        <dbReference type="ARBA" id="ARBA00022737"/>
    </source>
</evidence>
<dbReference type="AlphaFoldDB" id="A0A0N4Z4T6"/>
<comment type="catalytic activity">
    <reaction evidence="15">
        <text>a di-trans,poly-cis-dolichyl beta-D-mannosyl phosphate + L-seryl-[protein] = 3-O-(alpha-D-mannosyl)-L-seryl-[protein] + a di-trans,poly-cis-dolichyl phosphate + H(+)</text>
        <dbReference type="Rhea" id="RHEA:17377"/>
        <dbReference type="Rhea" id="RHEA-COMP:9863"/>
        <dbReference type="Rhea" id="RHEA-COMP:13546"/>
        <dbReference type="Rhea" id="RHEA-COMP:19498"/>
        <dbReference type="Rhea" id="RHEA-COMP:19501"/>
        <dbReference type="ChEBI" id="CHEBI:15378"/>
        <dbReference type="ChEBI" id="CHEBI:29999"/>
        <dbReference type="ChEBI" id="CHEBI:57683"/>
        <dbReference type="ChEBI" id="CHEBI:58211"/>
        <dbReference type="ChEBI" id="CHEBI:137321"/>
        <dbReference type="EC" id="2.4.1.109"/>
    </reaction>
</comment>
<comment type="function">
    <text evidence="1">Transfers mannosyl residues to the hydroxyl group of serine or threonine residues.</text>
</comment>
<evidence type="ECO:0000256" key="16">
    <source>
        <dbReference type="PROSITE-ProRule" id="PRU00339"/>
    </source>
</evidence>
<dbReference type="Proteomes" id="UP000038045">
    <property type="component" value="Unplaced"/>
</dbReference>
<feature type="transmembrane region" description="Helical" evidence="17">
    <location>
        <begin position="292"/>
        <end position="311"/>
    </location>
</feature>
<evidence type="ECO:0000256" key="11">
    <source>
        <dbReference type="ARBA" id="ARBA00022824"/>
    </source>
</evidence>
<dbReference type="UniPathway" id="UPA00378"/>
<dbReference type="GO" id="GO:0030968">
    <property type="term" value="P:endoplasmic reticulum unfolded protein response"/>
    <property type="evidence" value="ECO:0007669"/>
    <property type="project" value="TreeGrafter"/>
</dbReference>
<evidence type="ECO:0000256" key="2">
    <source>
        <dbReference type="ARBA" id="ARBA00004141"/>
    </source>
</evidence>
<dbReference type="InterPro" id="IPR011990">
    <property type="entry name" value="TPR-like_helical_dom_sf"/>
</dbReference>
<protein>
    <recommendedName>
        <fullName evidence="6">dolichyl-phosphate-mannose--protein mannosyltransferase</fullName>
        <ecNumber evidence="6">2.4.1.109</ecNumber>
    </recommendedName>
</protein>
<feature type="repeat" description="TPR" evidence="16">
    <location>
        <begin position="524"/>
        <end position="557"/>
    </location>
</feature>